<evidence type="ECO:0000256" key="3">
    <source>
        <dbReference type="ARBA" id="ARBA00022833"/>
    </source>
</evidence>
<keyword evidence="4" id="KW-0560">Oxidoreductase</keyword>
<dbReference type="Gene3D" id="3.40.50.720">
    <property type="entry name" value="NAD(P)-binding Rossmann-like Domain"/>
    <property type="match status" value="1"/>
</dbReference>
<evidence type="ECO:0000256" key="5">
    <source>
        <dbReference type="SAM" id="MobiDB-lite"/>
    </source>
</evidence>
<organism evidence="7 8">
    <name type="scientific">Echria macrotheca</name>
    <dbReference type="NCBI Taxonomy" id="438768"/>
    <lineage>
        <taxon>Eukaryota</taxon>
        <taxon>Fungi</taxon>
        <taxon>Dikarya</taxon>
        <taxon>Ascomycota</taxon>
        <taxon>Pezizomycotina</taxon>
        <taxon>Sordariomycetes</taxon>
        <taxon>Sordariomycetidae</taxon>
        <taxon>Sordariales</taxon>
        <taxon>Schizotheciaceae</taxon>
        <taxon>Echria</taxon>
    </lineage>
</organism>
<evidence type="ECO:0000313" key="8">
    <source>
        <dbReference type="Proteomes" id="UP001239445"/>
    </source>
</evidence>
<dbReference type="Proteomes" id="UP001239445">
    <property type="component" value="Unassembled WGS sequence"/>
</dbReference>
<gene>
    <name evidence="7" type="ORF">QBC47DRAFT_451510</name>
</gene>
<dbReference type="PROSITE" id="PS00059">
    <property type="entry name" value="ADH_ZINC"/>
    <property type="match status" value="1"/>
</dbReference>
<dbReference type="PANTHER" id="PTHR42813:SF1">
    <property type="entry name" value="DEHYDROGENASE, PUTATIVE (AFU_ORTHOLOGUE AFUA_5G03930)-RELATED"/>
    <property type="match status" value="1"/>
</dbReference>
<dbReference type="InterPro" id="IPR036291">
    <property type="entry name" value="NAD(P)-bd_dom_sf"/>
</dbReference>
<dbReference type="EMBL" id="MU839831">
    <property type="protein sequence ID" value="KAK1757022.1"/>
    <property type="molecule type" value="Genomic_DNA"/>
</dbReference>
<keyword evidence="8" id="KW-1185">Reference proteome</keyword>
<dbReference type="Pfam" id="PF08240">
    <property type="entry name" value="ADH_N"/>
    <property type="match status" value="1"/>
</dbReference>
<sequence>MATNYAGKMAEKAMGHGAHNRAATTDISNPARDGGKYADPSGERMKALVWMGKNDVRVVETPKPKIIDAHDVIVKVTGSTVCGSDVHLLHGVIVQTEVGDILGHEFCGVVESVGPSVTGLKPGDRVVNSFCISCGECRYCKMKLTTACERTNASTVQAKMYGSQLSGIFGYSHFVGGYAGGQAEFVRAPLAENNLLKLPASVPDEKGLYLSDVLPTSYHAVTYTGVKEGDTVAIWGLGPIGFMSCYWAKKRGAKRVIGIDGNWRCDYAMAKIPGVETVNFSKLTANETVPDKIREMVPGGVDVCIDATGGEYGKGFVHKTELASGMEQDTSEMLNEAIYATRNFGRVGIIGDYVGFTNHFNIGAVMELGITIVGCGQAPVHKYWKELLEMLEKGEVDPTIMLTHRFRLEDIDKAYRLQEKREQGLVKCFVETRFSAKRCPGTPELTIL</sequence>
<dbReference type="CDD" id="cd08283">
    <property type="entry name" value="FDH_like_1"/>
    <property type="match status" value="1"/>
</dbReference>
<dbReference type="SUPFAM" id="SSF51735">
    <property type="entry name" value="NAD(P)-binding Rossmann-fold domains"/>
    <property type="match status" value="1"/>
</dbReference>
<proteinExistence type="predicted"/>
<dbReference type="PANTHER" id="PTHR42813">
    <property type="entry name" value="ZINC-TYPE ALCOHOL DEHYDROGENASE-LIKE"/>
    <property type="match status" value="1"/>
</dbReference>
<dbReference type="AlphaFoldDB" id="A0AAJ0BFG6"/>
<feature type="region of interest" description="Disordered" evidence="5">
    <location>
        <begin position="14"/>
        <end position="39"/>
    </location>
</feature>
<name>A0AAJ0BFG6_9PEZI</name>
<evidence type="ECO:0000259" key="6">
    <source>
        <dbReference type="Pfam" id="PF08240"/>
    </source>
</evidence>
<feature type="domain" description="Alcohol dehydrogenase-like N-terminal" evidence="6">
    <location>
        <begin position="69"/>
        <end position="199"/>
    </location>
</feature>
<evidence type="ECO:0000256" key="4">
    <source>
        <dbReference type="ARBA" id="ARBA00023002"/>
    </source>
</evidence>
<evidence type="ECO:0000313" key="7">
    <source>
        <dbReference type="EMBL" id="KAK1757022.1"/>
    </source>
</evidence>
<dbReference type="GO" id="GO:0016491">
    <property type="term" value="F:oxidoreductase activity"/>
    <property type="evidence" value="ECO:0007669"/>
    <property type="project" value="UniProtKB-KW"/>
</dbReference>
<keyword evidence="2" id="KW-0479">Metal-binding</keyword>
<dbReference type="InterPro" id="IPR002328">
    <property type="entry name" value="ADH_Zn_CS"/>
</dbReference>
<evidence type="ECO:0000256" key="1">
    <source>
        <dbReference type="ARBA" id="ARBA00001947"/>
    </source>
</evidence>
<keyword evidence="3" id="KW-0862">Zinc</keyword>
<reference evidence="7" key="1">
    <citation type="submission" date="2023-06" db="EMBL/GenBank/DDBJ databases">
        <title>Genome-scale phylogeny and comparative genomics of the fungal order Sordariales.</title>
        <authorList>
            <consortium name="Lawrence Berkeley National Laboratory"/>
            <person name="Hensen N."/>
            <person name="Bonometti L."/>
            <person name="Westerberg I."/>
            <person name="Brannstrom I.O."/>
            <person name="Guillou S."/>
            <person name="Cros-Aarteil S."/>
            <person name="Calhoun S."/>
            <person name="Haridas S."/>
            <person name="Kuo A."/>
            <person name="Mondo S."/>
            <person name="Pangilinan J."/>
            <person name="Riley R."/>
            <person name="Labutti K."/>
            <person name="Andreopoulos B."/>
            <person name="Lipzen A."/>
            <person name="Chen C."/>
            <person name="Yanf M."/>
            <person name="Daum C."/>
            <person name="Ng V."/>
            <person name="Clum A."/>
            <person name="Steindorff A."/>
            <person name="Ohm R."/>
            <person name="Martin F."/>
            <person name="Silar P."/>
            <person name="Natvig D."/>
            <person name="Lalanne C."/>
            <person name="Gautier V."/>
            <person name="Ament-Velasquez S.L."/>
            <person name="Kruys A."/>
            <person name="Hutchinson M.I."/>
            <person name="Powell A.J."/>
            <person name="Barry K."/>
            <person name="Miller A.N."/>
            <person name="Grigoriev I.V."/>
            <person name="Debuchy R."/>
            <person name="Gladieux P."/>
            <person name="Thoren M.H."/>
            <person name="Johannesson H."/>
        </authorList>
    </citation>
    <scope>NUCLEOTIDE SEQUENCE</scope>
    <source>
        <strain evidence="7">PSN4</strain>
    </source>
</reference>
<dbReference type="Gene3D" id="3.90.180.10">
    <property type="entry name" value="Medium-chain alcohol dehydrogenases, catalytic domain"/>
    <property type="match status" value="1"/>
</dbReference>
<comment type="cofactor">
    <cofactor evidence="1">
        <name>Zn(2+)</name>
        <dbReference type="ChEBI" id="CHEBI:29105"/>
    </cofactor>
</comment>
<comment type="caution">
    <text evidence="7">The sequence shown here is derived from an EMBL/GenBank/DDBJ whole genome shotgun (WGS) entry which is preliminary data.</text>
</comment>
<dbReference type="SUPFAM" id="SSF50129">
    <property type="entry name" value="GroES-like"/>
    <property type="match status" value="1"/>
</dbReference>
<dbReference type="InterPro" id="IPR013154">
    <property type="entry name" value="ADH-like_N"/>
</dbReference>
<protein>
    <submittedName>
        <fullName evidence="7">GroES-like protein</fullName>
    </submittedName>
</protein>
<dbReference type="InterPro" id="IPR011032">
    <property type="entry name" value="GroES-like_sf"/>
</dbReference>
<accession>A0AAJ0BFG6</accession>
<dbReference type="GO" id="GO:0008270">
    <property type="term" value="F:zinc ion binding"/>
    <property type="evidence" value="ECO:0007669"/>
    <property type="project" value="InterPro"/>
</dbReference>
<evidence type="ECO:0000256" key="2">
    <source>
        <dbReference type="ARBA" id="ARBA00022723"/>
    </source>
</evidence>